<keyword evidence="2" id="KW-0443">Lipid metabolism</keyword>
<dbReference type="OrthoDB" id="14911at2759"/>
<dbReference type="SUPFAM" id="SSF56024">
    <property type="entry name" value="Phospholipase D/nuclease"/>
    <property type="match status" value="1"/>
</dbReference>
<feature type="non-terminal residue" evidence="3">
    <location>
        <position position="1"/>
    </location>
</feature>
<dbReference type="EMBL" id="KN823088">
    <property type="protein sequence ID" value="KIO23306.1"/>
    <property type="molecule type" value="Genomic_DNA"/>
</dbReference>
<dbReference type="Proteomes" id="UP000054248">
    <property type="component" value="Unassembled WGS sequence"/>
</dbReference>
<dbReference type="AlphaFoldDB" id="A0A0C3QCW2"/>
<organism evidence="3 4">
    <name type="scientific">Tulasnella calospora MUT 4182</name>
    <dbReference type="NCBI Taxonomy" id="1051891"/>
    <lineage>
        <taxon>Eukaryota</taxon>
        <taxon>Fungi</taxon>
        <taxon>Dikarya</taxon>
        <taxon>Basidiomycota</taxon>
        <taxon>Agaricomycotina</taxon>
        <taxon>Agaricomycetes</taxon>
        <taxon>Cantharellales</taxon>
        <taxon>Tulasnellaceae</taxon>
        <taxon>Tulasnella</taxon>
    </lineage>
</organism>
<accession>A0A0C3QCW2</accession>
<dbReference type="GO" id="GO:0004630">
    <property type="term" value="F:phospholipase D activity"/>
    <property type="evidence" value="ECO:0007669"/>
    <property type="project" value="TreeGrafter"/>
</dbReference>
<reference evidence="4" key="2">
    <citation type="submission" date="2015-01" db="EMBL/GenBank/DDBJ databases">
        <title>Evolutionary Origins and Diversification of the Mycorrhizal Mutualists.</title>
        <authorList>
            <consortium name="DOE Joint Genome Institute"/>
            <consortium name="Mycorrhizal Genomics Consortium"/>
            <person name="Kohler A."/>
            <person name="Kuo A."/>
            <person name="Nagy L.G."/>
            <person name="Floudas D."/>
            <person name="Copeland A."/>
            <person name="Barry K.W."/>
            <person name="Cichocki N."/>
            <person name="Veneault-Fourrey C."/>
            <person name="LaButti K."/>
            <person name="Lindquist E.A."/>
            <person name="Lipzen A."/>
            <person name="Lundell T."/>
            <person name="Morin E."/>
            <person name="Murat C."/>
            <person name="Riley R."/>
            <person name="Ohm R."/>
            <person name="Sun H."/>
            <person name="Tunlid A."/>
            <person name="Henrissat B."/>
            <person name="Grigoriev I.V."/>
            <person name="Hibbett D.S."/>
            <person name="Martin F."/>
        </authorList>
    </citation>
    <scope>NUCLEOTIDE SEQUENCE [LARGE SCALE GENOMIC DNA]</scope>
    <source>
        <strain evidence="4">MUT 4182</strain>
    </source>
</reference>
<name>A0A0C3QCW2_9AGAM</name>
<evidence type="ECO:0000313" key="3">
    <source>
        <dbReference type="EMBL" id="KIO23306.1"/>
    </source>
</evidence>
<evidence type="ECO:0000256" key="1">
    <source>
        <dbReference type="ARBA" id="ARBA00022737"/>
    </source>
</evidence>
<dbReference type="GO" id="GO:0009395">
    <property type="term" value="P:phospholipid catabolic process"/>
    <property type="evidence" value="ECO:0007669"/>
    <property type="project" value="TreeGrafter"/>
</dbReference>
<sequence>DYFNAVSELMDSATECIFILDWWLSPEMYLRRPPCDNEECRLDRLLKRTAEQGINV</sequence>
<reference evidence="3 4" key="1">
    <citation type="submission" date="2014-04" db="EMBL/GenBank/DDBJ databases">
        <authorList>
            <consortium name="DOE Joint Genome Institute"/>
            <person name="Kuo A."/>
            <person name="Girlanda M."/>
            <person name="Perotto S."/>
            <person name="Kohler A."/>
            <person name="Nagy L.G."/>
            <person name="Floudas D."/>
            <person name="Copeland A."/>
            <person name="Barry K.W."/>
            <person name="Cichocki N."/>
            <person name="Veneault-Fourrey C."/>
            <person name="LaButti K."/>
            <person name="Lindquist E.A."/>
            <person name="Lipzen A."/>
            <person name="Lundell T."/>
            <person name="Morin E."/>
            <person name="Murat C."/>
            <person name="Sun H."/>
            <person name="Tunlid A."/>
            <person name="Henrissat B."/>
            <person name="Grigoriev I.V."/>
            <person name="Hibbett D.S."/>
            <person name="Martin F."/>
            <person name="Nordberg H.P."/>
            <person name="Cantor M.N."/>
            <person name="Hua S.X."/>
        </authorList>
    </citation>
    <scope>NUCLEOTIDE SEQUENCE [LARGE SCALE GENOMIC DNA]</scope>
    <source>
        <strain evidence="3 4">MUT 4182</strain>
    </source>
</reference>
<protein>
    <submittedName>
        <fullName evidence="3">Uncharacterized protein</fullName>
    </submittedName>
</protein>
<keyword evidence="1" id="KW-0677">Repeat</keyword>
<dbReference type="InterPro" id="IPR015679">
    <property type="entry name" value="PLipase_D_fam"/>
</dbReference>
<proteinExistence type="predicted"/>
<evidence type="ECO:0000313" key="4">
    <source>
        <dbReference type="Proteomes" id="UP000054248"/>
    </source>
</evidence>
<dbReference type="HOGENOM" id="CLU_3020143_0_0_1"/>
<feature type="non-terminal residue" evidence="3">
    <location>
        <position position="56"/>
    </location>
</feature>
<gene>
    <name evidence="3" type="ORF">M407DRAFT_37513</name>
</gene>
<dbReference type="PANTHER" id="PTHR18896:SF186">
    <property type="entry name" value="PHOSPHOLIPASE D"/>
    <property type="match status" value="1"/>
</dbReference>
<dbReference type="PANTHER" id="PTHR18896">
    <property type="entry name" value="PHOSPHOLIPASE D"/>
    <property type="match status" value="1"/>
</dbReference>
<keyword evidence="4" id="KW-1185">Reference proteome</keyword>
<dbReference type="STRING" id="1051891.A0A0C3QCW2"/>
<evidence type="ECO:0000256" key="2">
    <source>
        <dbReference type="ARBA" id="ARBA00023098"/>
    </source>
</evidence>